<evidence type="ECO:0000313" key="5">
    <source>
        <dbReference type="Proteomes" id="UP000504632"/>
    </source>
</evidence>
<feature type="transmembrane region" description="Helical" evidence="3">
    <location>
        <begin position="6"/>
        <end position="29"/>
    </location>
</feature>
<evidence type="ECO:0000256" key="3">
    <source>
        <dbReference type="SAM" id="Phobius"/>
    </source>
</evidence>
<sequence length="143" mass="16230">MYCVATYAAPLLSAALSVMVIFHSVYYISTEERSWNESRQDCTKQGADLVTINNKEEQDFLLSVVKSTVWIGLTDRDTEGVWKWVDGTALNTGYWDEGQPNTGGDNDHEDCTASYQKNNRLNSWRDASCSTSFSWVCEKRIVH</sequence>
<dbReference type="CDD" id="cd03590">
    <property type="entry name" value="CLECT_DC-SIGN_like"/>
    <property type="match status" value="1"/>
</dbReference>
<dbReference type="Gene3D" id="3.10.100.10">
    <property type="entry name" value="Mannose-Binding Protein A, subunit A"/>
    <property type="match status" value="1"/>
</dbReference>
<dbReference type="PROSITE" id="PS50041">
    <property type="entry name" value="C_TYPE_LECTIN_2"/>
    <property type="match status" value="1"/>
</dbReference>
<dbReference type="InterPro" id="IPR033989">
    <property type="entry name" value="CD209-like_CTLD"/>
</dbReference>
<dbReference type="InParanoid" id="A0A6J2WJZ0"/>
<dbReference type="OrthoDB" id="6337382at2759"/>
<dbReference type="AlphaFoldDB" id="A0A6J2WJZ0"/>
<dbReference type="InterPro" id="IPR050111">
    <property type="entry name" value="C-type_lectin/snaclec_domain"/>
</dbReference>
<keyword evidence="5" id="KW-1185">Reference proteome</keyword>
<dbReference type="InterPro" id="IPR001304">
    <property type="entry name" value="C-type_lectin-like"/>
</dbReference>
<keyword evidence="3" id="KW-0812">Transmembrane</keyword>
<dbReference type="PROSITE" id="PS00615">
    <property type="entry name" value="C_TYPE_LECTIN_1"/>
    <property type="match status" value="1"/>
</dbReference>
<keyword evidence="2" id="KW-1015">Disulfide bond</keyword>
<evidence type="ECO:0000256" key="2">
    <source>
        <dbReference type="ARBA" id="ARBA00023157"/>
    </source>
</evidence>
<organism evidence="5 6">
    <name type="scientific">Chanos chanos</name>
    <name type="common">Milkfish</name>
    <name type="synonym">Mugil chanos</name>
    <dbReference type="NCBI Taxonomy" id="29144"/>
    <lineage>
        <taxon>Eukaryota</taxon>
        <taxon>Metazoa</taxon>
        <taxon>Chordata</taxon>
        <taxon>Craniata</taxon>
        <taxon>Vertebrata</taxon>
        <taxon>Euteleostomi</taxon>
        <taxon>Actinopterygii</taxon>
        <taxon>Neopterygii</taxon>
        <taxon>Teleostei</taxon>
        <taxon>Ostariophysi</taxon>
        <taxon>Gonorynchiformes</taxon>
        <taxon>Chanidae</taxon>
        <taxon>Chanos</taxon>
    </lineage>
</organism>
<protein>
    <submittedName>
        <fullName evidence="6">C-type lectin domain family 4 member F-like</fullName>
    </submittedName>
</protein>
<evidence type="ECO:0000256" key="1">
    <source>
        <dbReference type="ARBA" id="ARBA00022734"/>
    </source>
</evidence>
<reference evidence="5" key="1">
    <citation type="submission" date="2024-06" db="UniProtKB">
        <authorList>
            <consortium name="RefSeq"/>
        </authorList>
    </citation>
    <scope>NUCLEOTIDE SEQUENCE [LARGE SCALE GENOMIC DNA]</scope>
</reference>
<dbReference type="InterPro" id="IPR016186">
    <property type="entry name" value="C-type_lectin-like/link_sf"/>
</dbReference>
<keyword evidence="3" id="KW-0472">Membrane</keyword>
<dbReference type="PANTHER" id="PTHR22803">
    <property type="entry name" value="MANNOSE, PHOSPHOLIPASE, LECTIN RECEPTOR RELATED"/>
    <property type="match status" value="1"/>
</dbReference>
<proteinExistence type="predicted"/>
<dbReference type="InterPro" id="IPR016187">
    <property type="entry name" value="CTDL_fold"/>
</dbReference>
<dbReference type="RefSeq" id="XP_030643636.1">
    <property type="nucleotide sequence ID" value="XM_030787776.1"/>
</dbReference>
<name>A0A6J2WJZ0_CHACN</name>
<gene>
    <name evidence="6" type="primary">LOC115823747</name>
</gene>
<dbReference type="SUPFAM" id="SSF56436">
    <property type="entry name" value="C-type lectin-like"/>
    <property type="match status" value="1"/>
</dbReference>
<dbReference type="Pfam" id="PF00059">
    <property type="entry name" value="Lectin_C"/>
    <property type="match status" value="1"/>
</dbReference>
<dbReference type="Proteomes" id="UP000504632">
    <property type="component" value="Chromosome 11"/>
</dbReference>
<accession>A0A6J2WJZ0</accession>
<evidence type="ECO:0000259" key="4">
    <source>
        <dbReference type="PROSITE" id="PS50041"/>
    </source>
</evidence>
<dbReference type="InterPro" id="IPR018378">
    <property type="entry name" value="C-type_lectin_CS"/>
</dbReference>
<feature type="domain" description="C-type lectin" evidence="4">
    <location>
        <begin position="26"/>
        <end position="138"/>
    </location>
</feature>
<keyword evidence="3" id="KW-1133">Transmembrane helix</keyword>
<evidence type="ECO:0000313" key="6">
    <source>
        <dbReference type="RefSeq" id="XP_030643636.1"/>
    </source>
</evidence>
<dbReference type="GeneID" id="115823747"/>
<dbReference type="SMART" id="SM00034">
    <property type="entry name" value="CLECT"/>
    <property type="match status" value="1"/>
</dbReference>
<keyword evidence="1" id="KW-0430">Lectin</keyword>
<reference evidence="6" key="2">
    <citation type="submission" date="2025-08" db="UniProtKB">
        <authorList>
            <consortium name="RefSeq"/>
        </authorList>
    </citation>
    <scope>IDENTIFICATION</scope>
</reference>
<dbReference type="GO" id="GO:0030246">
    <property type="term" value="F:carbohydrate binding"/>
    <property type="evidence" value="ECO:0007669"/>
    <property type="project" value="UniProtKB-KW"/>
</dbReference>